<reference evidence="1 2" key="1">
    <citation type="submission" date="2019-03" db="EMBL/GenBank/DDBJ databases">
        <title>Subsurface microbial communities from deep shales in Ohio and West Virginia, USA.</title>
        <authorList>
            <person name="Wrighton K."/>
        </authorList>
    </citation>
    <scope>NUCLEOTIDE SEQUENCE [LARGE SCALE GENOMIC DNA]</scope>
    <source>
        <strain evidence="1 2">MSL 7</strain>
    </source>
</reference>
<protein>
    <submittedName>
        <fullName evidence="1">Uncharacterized protein</fullName>
    </submittedName>
</protein>
<accession>A0A4R6SJ69</accession>
<evidence type="ECO:0000313" key="2">
    <source>
        <dbReference type="Proteomes" id="UP000295176"/>
    </source>
</evidence>
<gene>
    <name evidence="1" type="ORF">C7957_103102</name>
</gene>
<dbReference type="AlphaFoldDB" id="A0A4R6SJ69"/>
<proteinExistence type="predicted"/>
<dbReference type="Proteomes" id="UP000295176">
    <property type="component" value="Unassembled WGS sequence"/>
</dbReference>
<comment type="caution">
    <text evidence="1">The sequence shown here is derived from an EMBL/GenBank/DDBJ whole genome shotgun (WGS) entry which is preliminary data.</text>
</comment>
<organism evidence="1 2">
    <name type="scientific">Halanaerobium saccharolyticum</name>
    <dbReference type="NCBI Taxonomy" id="43595"/>
    <lineage>
        <taxon>Bacteria</taxon>
        <taxon>Bacillati</taxon>
        <taxon>Bacillota</taxon>
        <taxon>Clostridia</taxon>
        <taxon>Halanaerobiales</taxon>
        <taxon>Halanaerobiaceae</taxon>
        <taxon>Halanaerobium</taxon>
    </lineage>
</organism>
<sequence length="38" mass="3993">MNRIIAAKDPVLADSYVKVPKPEIMPAAGLDQKLNGAG</sequence>
<evidence type="ECO:0000313" key="1">
    <source>
        <dbReference type="EMBL" id="TDQ01697.1"/>
    </source>
</evidence>
<name>A0A4R6SJ69_9FIRM</name>
<dbReference type="EMBL" id="SNXX01000003">
    <property type="protein sequence ID" value="TDQ01697.1"/>
    <property type="molecule type" value="Genomic_DNA"/>
</dbReference>